<evidence type="ECO:0000256" key="1">
    <source>
        <dbReference type="ARBA" id="ARBA00005381"/>
    </source>
</evidence>
<sequence>MAADDMGEPAWTPFEHADTHAVVIFADLSGFTALTEVHGDHHAAELADAFAGMAADALGPGDEVIKSIGDAVMVITGSAEAALGFLTRLTEATRRAGGFPLLSAGVSSGPVIRRRGDVFGATVNLAARLAGQASAGQILIDPSVAAAGAGSGLPIAALGAMRLRNIAEPIEVYAVDVASTHQGHVDPVCRMHIAATGTAVTVTHDHRVYRFCSSLCATRFSRRPEDFATSESPVFGRAQS</sequence>
<dbReference type="PANTHER" id="PTHR43081">
    <property type="entry name" value="ADENYLATE CYCLASE, TERMINAL-DIFFERENTIATION SPECIFIC-RELATED"/>
    <property type="match status" value="1"/>
</dbReference>
<name>A0ABT8UC63_9MYCO</name>
<dbReference type="SMART" id="SM00746">
    <property type="entry name" value="TRASH"/>
    <property type="match status" value="1"/>
</dbReference>
<proteinExistence type="inferred from homology"/>
<dbReference type="Proteomes" id="UP001168823">
    <property type="component" value="Unassembled WGS sequence"/>
</dbReference>
<dbReference type="CDD" id="cd07302">
    <property type="entry name" value="CHD"/>
    <property type="match status" value="1"/>
</dbReference>
<dbReference type="EMBL" id="JAUMSQ010000026">
    <property type="protein sequence ID" value="MDO3635357.1"/>
    <property type="molecule type" value="Genomic_DNA"/>
</dbReference>
<dbReference type="InterPro" id="IPR029787">
    <property type="entry name" value="Nucleotide_cyclase"/>
</dbReference>
<dbReference type="PANTHER" id="PTHR43081:SF1">
    <property type="entry name" value="ADENYLATE CYCLASE, TERMINAL-DIFFERENTIATION SPECIFIC"/>
    <property type="match status" value="1"/>
</dbReference>
<dbReference type="SUPFAM" id="SSF55073">
    <property type="entry name" value="Nucleotide cyclase"/>
    <property type="match status" value="1"/>
</dbReference>
<comment type="similarity">
    <text evidence="1">Belongs to the adenylyl cyclase class-3 family.</text>
</comment>
<evidence type="ECO:0000313" key="4">
    <source>
        <dbReference type="Proteomes" id="UP001168823"/>
    </source>
</evidence>
<reference evidence="3" key="1">
    <citation type="submission" date="2023-07" db="EMBL/GenBank/DDBJ databases">
        <title>Mycolicibacterium sp. nov., a novel bacterial species.</title>
        <authorList>
            <person name="Cao Y."/>
        </authorList>
    </citation>
    <scope>NUCLEOTIDE SEQUENCE</scope>
    <source>
        <strain evidence="3">KC 300</strain>
    </source>
</reference>
<dbReference type="SUPFAM" id="SSF47240">
    <property type="entry name" value="Ferritin-like"/>
    <property type="match status" value="1"/>
</dbReference>
<evidence type="ECO:0000313" key="3">
    <source>
        <dbReference type="EMBL" id="MDO3635357.1"/>
    </source>
</evidence>
<dbReference type="InterPro" id="IPR009078">
    <property type="entry name" value="Ferritin-like_SF"/>
</dbReference>
<feature type="domain" description="Guanylate cyclase" evidence="2">
    <location>
        <begin position="22"/>
        <end position="130"/>
    </location>
</feature>
<dbReference type="Gene3D" id="3.30.70.1230">
    <property type="entry name" value="Nucleotide cyclase"/>
    <property type="match status" value="1"/>
</dbReference>
<gene>
    <name evidence="3" type="ORF">Q2100_06355</name>
</gene>
<accession>A0ABT8UC63</accession>
<comment type="caution">
    <text evidence="3">The sequence shown here is derived from an EMBL/GenBank/DDBJ whole genome shotgun (WGS) entry which is preliminary data.</text>
</comment>
<dbReference type="InterPro" id="IPR050697">
    <property type="entry name" value="Adenylyl/Guanylyl_Cyclase_3/4"/>
</dbReference>
<dbReference type="RefSeq" id="WP_302913297.1">
    <property type="nucleotide sequence ID" value="NZ_JAUMSQ010000026.1"/>
</dbReference>
<evidence type="ECO:0000259" key="2">
    <source>
        <dbReference type="PROSITE" id="PS50125"/>
    </source>
</evidence>
<protein>
    <submittedName>
        <fullName evidence="3">Adenylate/guanylate cyclase domain-containing protein</fullName>
    </submittedName>
</protein>
<dbReference type="PROSITE" id="PS50125">
    <property type="entry name" value="GUANYLATE_CYCLASE_2"/>
    <property type="match status" value="1"/>
</dbReference>
<keyword evidence="4" id="KW-1185">Reference proteome</keyword>
<organism evidence="3 4">
    <name type="scientific">Mycolicibacterium arseniciresistens</name>
    <dbReference type="NCBI Taxonomy" id="3062257"/>
    <lineage>
        <taxon>Bacteria</taxon>
        <taxon>Bacillati</taxon>
        <taxon>Actinomycetota</taxon>
        <taxon>Actinomycetes</taxon>
        <taxon>Mycobacteriales</taxon>
        <taxon>Mycobacteriaceae</taxon>
        <taxon>Mycolicibacterium</taxon>
    </lineage>
</organism>
<dbReference type="InterPro" id="IPR001054">
    <property type="entry name" value="A/G_cyclase"/>
</dbReference>
<dbReference type="Pfam" id="PF00211">
    <property type="entry name" value="Guanylate_cyc"/>
    <property type="match status" value="1"/>
</dbReference>
<dbReference type="InterPro" id="IPR011017">
    <property type="entry name" value="TRASH_dom"/>
</dbReference>